<keyword evidence="4 7" id="KW-1133">Transmembrane helix</keyword>
<keyword evidence="2 7" id="KW-0812">Transmembrane</keyword>
<dbReference type="Proteomes" id="UP001583193">
    <property type="component" value="Unassembled WGS sequence"/>
</dbReference>
<gene>
    <name evidence="10" type="ORF">Plec18167_001759</name>
</gene>
<feature type="region of interest" description="Disordered" evidence="6">
    <location>
        <begin position="219"/>
        <end position="283"/>
    </location>
</feature>
<feature type="compositionally biased region" description="Polar residues" evidence="6">
    <location>
        <begin position="273"/>
        <end position="283"/>
    </location>
</feature>
<evidence type="ECO:0000256" key="4">
    <source>
        <dbReference type="ARBA" id="ARBA00022989"/>
    </source>
</evidence>
<dbReference type="PANTHER" id="PTHR15549:SF6">
    <property type="entry name" value="MID2 DOMAIN-CONTAINING PROTEIN"/>
    <property type="match status" value="1"/>
</dbReference>
<feature type="chain" id="PRO_5046145789" description="Yeast cell wall synthesis Kre9/Knh1-like N-terminal domain-containing protein" evidence="8">
    <location>
        <begin position="19"/>
        <end position="283"/>
    </location>
</feature>
<accession>A0ABR3YBD0</accession>
<dbReference type="Pfam" id="PF10342">
    <property type="entry name" value="Kre9_KNH"/>
    <property type="match status" value="1"/>
</dbReference>
<evidence type="ECO:0000256" key="8">
    <source>
        <dbReference type="SAM" id="SignalP"/>
    </source>
</evidence>
<evidence type="ECO:0000256" key="6">
    <source>
        <dbReference type="SAM" id="MobiDB-lite"/>
    </source>
</evidence>
<evidence type="ECO:0000256" key="2">
    <source>
        <dbReference type="ARBA" id="ARBA00022692"/>
    </source>
</evidence>
<evidence type="ECO:0000313" key="11">
    <source>
        <dbReference type="Proteomes" id="UP001583193"/>
    </source>
</evidence>
<feature type="signal peptide" evidence="8">
    <location>
        <begin position="1"/>
        <end position="18"/>
    </location>
</feature>
<reference evidence="10 11" key="1">
    <citation type="journal article" date="2024" name="IMA Fungus">
        <title>IMA Genome - F19 : A genome assembly and annotation guide to empower mycologists, including annotated draft genome sequences of Ceratocystis pirilliformis, Diaporthe australafricana, Fusarium ophioides, Paecilomyces lecythidis, and Sporothrix stenoceras.</title>
        <authorList>
            <person name="Aylward J."/>
            <person name="Wilson A.M."/>
            <person name="Visagie C.M."/>
            <person name="Spraker J."/>
            <person name="Barnes I."/>
            <person name="Buitendag C."/>
            <person name="Ceriani C."/>
            <person name="Del Mar Angel L."/>
            <person name="du Plessis D."/>
            <person name="Fuchs T."/>
            <person name="Gasser K."/>
            <person name="Kramer D."/>
            <person name="Li W."/>
            <person name="Munsamy K."/>
            <person name="Piso A."/>
            <person name="Price J.L."/>
            <person name="Sonnekus B."/>
            <person name="Thomas C."/>
            <person name="van der Nest A."/>
            <person name="van Dijk A."/>
            <person name="van Heerden A."/>
            <person name="van Vuuren N."/>
            <person name="Yilmaz N."/>
            <person name="Duong T.A."/>
            <person name="van der Merwe N.A."/>
            <person name="Wingfield M.J."/>
            <person name="Wingfield B.D."/>
        </authorList>
    </citation>
    <scope>NUCLEOTIDE SEQUENCE [LARGE SCALE GENOMIC DNA]</scope>
    <source>
        <strain evidence="10 11">CMW 18167</strain>
    </source>
</reference>
<dbReference type="InterPro" id="IPR018466">
    <property type="entry name" value="Kre9/Knh1-like_N"/>
</dbReference>
<evidence type="ECO:0000256" key="7">
    <source>
        <dbReference type="SAM" id="Phobius"/>
    </source>
</evidence>
<feature type="compositionally biased region" description="Low complexity" evidence="6">
    <location>
        <begin position="138"/>
        <end position="176"/>
    </location>
</feature>
<feature type="domain" description="Yeast cell wall synthesis Kre9/Knh1-like N-terminal" evidence="9">
    <location>
        <begin position="45"/>
        <end position="129"/>
    </location>
</feature>
<keyword evidence="5 7" id="KW-0472">Membrane</keyword>
<dbReference type="InterPro" id="IPR051694">
    <property type="entry name" value="Immunoregulatory_rcpt-like"/>
</dbReference>
<evidence type="ECO:0000256" key="5">
    <source>
        <dbReference type="ARBA" id="ARBA00023136"/>
    </source>
</evidence>
<proteinExistence type="predicted"/>
<evidence type="ECO:0000256" key="3">
    <source>
        <dbReference type="ARBA" id="ARBA00022729"/>
    </source>
</evidence>
<feature type="transmembrane region" description="Helical" evidence="7">
    <location>
        <begin position="188"/>
        <end position="209"/>
    </location>
</feature>
<name>A0ABR3YBD0_9EURO</name>
<comment type="subcellular location">
    <subcellularLocation>
        <location evidence="1">Membrane</location>
        <topology evidence="1">Single-pass membrane protein</topology>
    </subcellularLocation>
</comment>
<evidence type="ECO:0000313" key="10">
    <source>
        <dbReference type="EMBL" id="KAL1885102.1"/>
    </source>
</evidence>
<dbReference type="PANTHER" id="PTHR15549">
    <property type="entry name" value="PAIRED IMMUNOGLOBULIN-LIKE TYPE 2 RECEPTOR"/>
    <property type="match status" value="1"/>
</dbReference>
<protein>
    <recommendedName>
        <fullName evidence="9">Yeast cell wall synthesis Kre9/Knh1-like N-terminal domain-containing protein</fullName>
    </recommendedName>
</protein>
<organism evidence="10 11">
    <name type="scientific">Paecilomyces lecythidis</name>
    <dbReference type="NCBI Taxonomy" id="3004212"/>
    <lineage>
        <taxon>Eukaryota</taxon>
        <taxon>Fungi</taxon>
        <taxon>Dikarya</taxon>
        <taxon>Ascomycota</taxon>
        <taxon>Pezizomycotina</taxon>
        <taxon>Eurotiomycetes</taxon>
        <taxon>Eurotiomycetidae</taxon>
        <taxon>Eurotiales</taxon>
        <taxon>Thermoascaceae</taxon>
        <taxon>Paecilomyces</taxon>
    </lineage>
</organism>
<dbReference type="EMBL" id="JAVDPF010000003">
    <property type="protein sequence ID" value="KAL1885102.1"/>
    <property type="molecule type" value="Genomic_DNA"/>
</dbReference>
<evidence type="ECO:0000259" key="9">
    <source>
        <dbReference type="Pfam" id="PF10342"/>
    </source>
</evidence>
<evidence type="ECO:0000256" key="1">
    <source>
        <dbReference type="ARBA" id="ARBA00004167"/>
    </source>
</evidence>
<comment type="caution">
    <text evidence="10">The sequence shown here is derived from an EMBL/GenBank/DDBJ whole genome shotgun (WGS) entry which is preliminary data.</text>
</comment>
<feature type="region of interest" description="Disordered" evidence="6">
    <location>
        <begin position="138"/>
        <end position="180"/>
    </location>
</feature>
<keyword evidence="11" id="KW-1185">Reference proteome</keyword>
<keyword evidence="3 8" id="KW-0732">Signal</keyword>
<sequence length="283" mass="30359">MTFSGWYCWFLLFLPAYGDYYFINPPNTHSNDPESAYFDVSSRIVVAPGDEFDINWSASDDDTSTVDLYLVDMDRDWDAPIQSNVLGSNVFWWTVGSKNTYDQYGQFYFLLTVAGNISETVSVSRSFNITAKSTTTSISASTSTTSTPTHATDTKSASSSVSPFFSSTSSPSTSASQASGQLSKGAKVGIGVAIPVAVIAGIAAGFSFARRSREKPIEELKTKQPELDPLEYQGQPSYIAVPTAELPDTSDVSFDPAELPGTSGVTAHKSSEMPGSTPSKDVS</sequence>